<keyword evidence="1" id="KW-0732">Signal</keyword>
<reference evidence="2 3" key="1">
    <citation type="submission" date="2017-11" db="EMBL/GenBank/DDBJ databases">
        <title>Draft genome sequence of Mitsuaria sp. HWN-4.</title>
        <authorList>
            <person name="Gundlapally S.R."/>
        </authorList>
    </citation>
    <scope>NUCLEOTIDE SEQUENCE [LARGE SCALE GENOMIC DNA]</scope>
    <source>
        <strain evidence="2 3">HWN-4</strain>
    </source>
</reference>
<dbReference type="AlphaFoldDB" id="A0A2G9C6E9"/>
<proteinExistence type="predicted"/>
<feature type="signal peptide" evidence="1">
    <location>
        <begin position="1"/>
        <end position="20"/>
    </location>
</feature>
<dbReference type="Proteomes" id="UP000231501">
    <property type="component" value="Unassembled WGS sequence"/>
</dbReference>
<accession>A0A2G9C6E9</accession>
<protein>
    <submittedName>
        <fullName evidence="2">Uncharacterized protein</fullName>
    </submittedName>
</protein>
<gene>
    <name evidence="2" type="ORF">CS062_16880</name>
</gene>
<dbReference type="EMBL" id="PEOG01000048">
    <property type="protein sequence ID" value="PIM51978.1"/>
    <property type="molecule type" value="Genomic_DNA"/>
</dbReference>
<keyword evidence="3" id="KW-1185">Reference proteome</keyword>
<name>A0A2G9C6E9_9BURK</name>
<sequence>MRLARCAALLALAATLTARAAPAAPDTPAPAASTAEVSELRFSQFFKSPIGPAGLELSDALLAADGRPVRLVGYMVAQEQARPGRFWLTPRPVRMSEHADGEADDLPAATVTVLLDPAQRERLVAHRDGLVLLTGTLSVGRVEDETGRVSWIRLRLPPGALETDATAGLRLDGAGHRH</sequence>
<organism evidence="2 3">
    <name type="scientific">Roseateles chitinivorans</name>
    <dbReference type="NCBI Taxonomy" id="2917965"/>
    <lineage>
        <taxon>Bacteria</taxon>
        <taxon>Pseudomonadati</taxon>
        <taxon>Pseudomonadota</taxon>
        <taxon>Betaproteobacteria</taxon>
        <taxon>Burkholderiales</taxon>
        <taxon>Sphaerotilaceae</taxon>
        <taxon>Roseateles</taxon>
    </lineage>
</organism>
<feature type="chain" id="PRO_5013661442" evidence="1">
    <location>
        <begin position="21"/>
        <end position="178"/>
    </location>
</feature>
<evidence type="ECO:0000313" key="2">
    <source>
        <dbReference type="EMBL" id="PIM51978.1"/>
    </source>
</evidence>
<evidence type="ECO:0000313" key="3">
    <source>
        <dbReference type="Proteomes" id="UP000231501"/>
    </source>
</evidence>
<comment type="caution">
    <text evidence="2">The sequence shown here is derived from an EMBL/GenBank/DDBJ whole genome shotgun (WGS) entry which is preliminary data.</text>
</comment>
<evidence type="ECO:0000256" key="1">
    <source>
        <dbReference type="SAM" id="SignalP"/>
    </source>
</evidence>